<dbReference type="Pfam" id="PF03749">
    <property type="entry name" value="SfsA"/>
    <property type="match status" value="1"/>
</dbReference>
<dbReference type="Pfam" id="PF17746">
    <property type="entry name" value="SfsA_N"/>
    <property type="match status" value="1"/>
</dbReference>
<sequence length="225" mass="26045">MYIDGEKNEGIFIKRLNRFEALVRVDNKIELVHVPNTGRMKELLYEGAKVILNKTNNPNRKTKYSLLHIYKNQHLICVNSSLANRVFEEAVLTGEIDWAEGEIKREVQFFNSRFDFFIKKDEGIFTEVKCATFEEDGIAKFPDAPTERGKKHIDELILANNNYKAAIVIISFMDYVKSFTPNYKIDKEFGEKLIKAFSMGVIVKAYRCSVSIDEVVLKDELKIIF</sequence>
<comment type="similarity">
    <text evidence="1">Belongs to the SfsA family.</text>
</comment>
<dbReference type="RefSeq" id="WP_078695733.1">
    <property type="nucleotide sequence ID" value="NZ_FUYH01000004.1"/>
</dbReference>
<dbReference type="InterPro" id="IPR040452">
    <property type="entry name" value="SfsA_C"/>
</dbReference>
<name>A0A1T4WWM8_9CLOT</name>
<evidence type="ECO:0000259" key="2">
    <source>
        <dbReference type="Pfam" id="PF03749"/>
    </source>
</evidence>
<evidence type="ECO:0000256" key="1">
    <source>
        <dbReference type="HAMAP-Rule" id="MF_00095"/>
    </source>
</evidence>
<dbReference type="OrthoDB" id="9802365at2"/>
<evidence type="ECO:0000259" key="3">
    <source>
        <dbReference type="Pfam" id="PF17746"/>
    </source>
</evidence>
<dbReference type="CDD" id="cd22359">
    <property type="entry name" value="SfsA-like_bacterial"/>
    <property type="match status" value="1"/>
</dbReference>
<dbReference type="Gene3D" id="2.40.50.580">
    <property type="match status" value="1"/>
</dbReference>
<keyword evidence="5" id="KW-1185">Reference proteome</keyword>
<dbReference type="AlphaFoldDB" id="A0A1T4WWM8"/>
<dbReference type="PANTHER" id="PTHR30545:SF2">
    <property type="entry name" value="SUGAR FERMENTATION STIMULATION PROTEIN A"/>
    <property type="match status" value="1"/>
</dbReference>
<feature type="domain" description="Sugar fermentation stimulation protein C-terminal" evidence="2">
    <location>
        <begin position="82"/>
        <end position="212"/>
    </location>
</feature>
<dbReference type="FunFam" id="2.40.50.580:FF:000002">
    <property type="entry name" value="Sugar fermentation stimulation protein homolog"/>
    <property type="match status" value="1"/>
</dbReference>
<evidence type="ECO:0000313" key="4">
    <source>
        <dbReference type="EMBL" id="SKA81704.1"/>
    </source>
</evidence>
<dbReference type="NCBIfam" id="TIGR00230">
    <property type="entry name" value="sfsA"/>
    <property type="match status" value="1"/>
</dbReference>
<dbReference type="InterPro" id="IPR041465">
    <property type="entry name" value="SfsA_N"/>
</dbReference>
<organism evidence="4 5">
    <name type="scientific">Caloramator quimbayensis</name>
    <dbReference type="NCBI Taxonomy" id="1147123"/>
    <lineage>
        <taxon>Bacteria</taxon>
        <taxon>Bacillati</taxon>
        <taxon>Bacillota</taxon>
        <taxon>Clostridia</taxon>
        <taxon>Eubacteriales</taxon>
        <taxon>Clostridiaceae</taxon>
        <taxon>Caloramator</taxon>
    </lineage>
</organism>
<dbReference type="HAMAP" id="MF_00095">
    <property type="entry name" value="SfsA"/>
    <property type="match status" value="1"/>
</dbReference>
<dbReference type="InterPro" id="IPR005224">
    <property type="entry name" value="SfsA"/>
</dbReference>
<protein>
    <recommendedName>
        <fullName evidence="1">Sugar fermentation stimulation protein homolog</fullName>
    </recommendedName>
</protein>
<evidence type="ECO:0000313" key="5">
    <source>
        <dbReference type="Proteomes" id="UP000190105"/>
    </source>
</evidence>
<dbReference type="GO" id="GO:0003677">
    <property type="term" value="F:DNA binding"/>
    <property type="evidence" value="ECO:0007669"/>
    <property type="project" value="InterPro"/>
</dbReference>
<dbReference type="Gene3D" id="3.40.1350.60">
    <property type="match status" value="1"/>
</dbReference>
<reference evidence="5" key="1">
    <citation type="submission" date="2017-02" db="EMBL/GenBank/DDBJ databases">
        <authorList>
            <person name="Varghese N."/>
            <person name="Submissions S."/>
        </authorList>
    </citation>
    <scope>NUCLEOTIDE SEQUENCE [LARGE SCALE GENOMIC DNA]</scope>
    <source>
        <strain evidence="5">USBA 833</strain>
    </source>
</reference>
<feature type="domain" description="SfsA N-terminal OB" evidence="3">
    <location>
        <begin position="13"/>
        <end position="78"/>
    </location>
</feature>
<dbReference type="STRING" id="1147123.SAMN05443428_104103"/>
<proteinExistence type="inferred from homology"/>
<accession>A0A1T4WWM8</accession>
<dbReference type="EMBL" id="FUYH01000004">
    <property type="protein sequence ID" value="SKA81704.1"/>
    <property type="molecule type" value="Genomic_DNA"/>
</dbReference>
<dbReference type="Proteomes" id="UP000190105">
    <property type="component" value="Unassembled WGS sequence"/>
</dbReference>
<dbReference type="PANTHER" id="PTHR30545">
    <property type="entry name" value="SUGAR FERMENTATION STIMULATION PROTEIN A"/>
    <property type="match status" value="1"/>
</dbReference>
<gene>
    <name evidence="1" type="primary">sfsA</name>
    <name evidence="4" type="ORF">SAMN05443428_104103</name>
</gene>